<proteinExistence type="predicted"/>
<keyword evidence="2" id="KW-1185">Reference proteome</keyword>
<comment type="caution">
    <text evidence="1">The sequence shown here is derived from an EMBL/GenBank/DDBJ whole genome shotgun (WGS) entry which is preliminary data.</text>
</comment>
<gene>
    <name evidence="1" type="ORF">Amon02_000093700</name>
</gene>
<accession>A0ACB5STX5</accession>
<protein>
    <submittedName>
        <fullName evidence="1">Unnamed protein product</fullName>
    </submittedName>
</protein>
<evidence type="ECO:0000313" key="1">
    <source>
        <dbReference type="EMBL" id="GME72312.1"/>
    </source>
</evidence>
<reference evidence="1" key="1">
    <citation type="submission" date="2023-04" db="EMBL/GenBank/DDBJ databases">
        <title>Ambrosiozyma monospora NBRC 10751.</title>
        <authorList>
            <person name="Ichikawa N."/>
            <person name="Sato H."/>
            <person name="Tonouchi N."/>
        </authorList>
    </citation>
    <scope>NUCLEOTIDE SEQUENCE</scope>
    <source>
        <strain evidence="1">NBRC 10751</strain>
    </source>
</reference>
<name>A0ACB5STX5_AMBMO</name>
<dbReference type="Proteomes" id="UP001165064">
    <property type="component" value="Unassembled WGS sequence"/>
</dbReference>
<sequence length="223" mass="26500">MIMKTSQTQQKQKILKQLTYITFTPFFDIEIGESERIYDVIVYLDLCSNLPRLCWLCILGNIDKKEIVKQLSMFQLRKGSYPDYIPEEHGELVEYLIEKLNPKEVHCAFRYREFVPVGPSSLLRDDRISRITNFEIQFHPYMIQVPIQWIKLSMMKRSNKLKCLTFCDKITNWEDKPGLLELLKYTLDGFLEFTDTDIIFYIQGGILFEAVTKLEPRYESRIK</sequence>
<organism evidence="1 2">
    <name type="scientific">Ambrosiozyma monospora</name>
    <name type="common">Yeast</name>
    <name type="synonym">Endomycopsis monosporus</name>
    <dbReference type="NCBI Taxonomy" id="43982"/>
    <lineage>
        <taxon>Eukaryota</taxon>
        <taxon>Fungi</taxon>
        <taxon>Dikarya</taxon>
        <taxon>Ascomycota</taxon>
        <taxon>Saccharomycotina</taxon>
        <taxon>Pichiomycetes</taxon>
        <taxon>Pichiales</taxon>
        <taxon>Pichiaceae</taxon>
        <taxon>Ambrosiozyma</taxon>
    </lineage>
</organism>
<evidence type="ECO:0000313" key="2">
    <source>
        <dbReference type="Proteomes" id="UP001165064"/>
    </source>
</evidence>
<dbReference type="EMBL" id="BSXS01000394">
    <property type="protein sequence ID" value="GME72312.1"/>
    <property type="molecule type" value="Genomic_DNA"/>
</dbReference>